<comment type="similarity">
    <text evidence="7">Belongs to the binding-protein-dependent transport system permease family.</text>
</comment>
<sequence length="283" mass="30874">MTVVNESSRRSPRRVAEPPRRRPRHLPVAVLRLILLVAVLAVWQLFLGRFVDPLYLPTPAAIWQSVAGSVQGGELWHNLSVTMVETFLGFAIGAVGALVAGLSLTRAPRVADVLDPFLVALNATPRVALAPLFVVWFGIGLLSKVILVITLVFFIVFYNTLQGLRSVNRDYIRVARVMGSSEAQIFRKVTLPGAMPLIILGIKLALPYALIGAVIGEFIASSSGLGYQIKLSSNTYDTAGTMAGILILMLVAVLLNVVLERIARRVLFWQPNDVKDNRQAKGI</sequence>
<comment type="subcellular location">
    <subcellularLocation>
        <location evidence="1 7">Cell membrane</location>
        <topology evidence="1 7">Multi-pass membrane protein</topology>
    </subcellularLocation>
</comment>
<dbReference type="SUPFAM" id="SSF161098">
    <property type="entry name" value="MetI-like"/>
    <property type="match status" value="1"/>
</dbReference>
<evidence type="ECO:0000313" key="10">
    <source>
        <dbReference type="Proteomes" id="UP001500831"/>
    </source>
</evidence>
<evidence type="ECO:0000313" key="9">
    <source>
        <dbReference type="EMBL" id="GAA2855930.1"/>
    </source>
</evidence>
<dbReference type="PANTHER" id="PTHR30151">
    <property type="entry name" value="ALKANE SULFONATE ABC TRANSPORTER-RELATED, MEMBRANE SUBUNIT"/>
    <property type="match status" value="1"/>
</dbReference>
<feature type="transmembrane region" description="Helical" evidence="7">
    <location>
        <begin position="145"/>
        <end position="161"/>
    </location>
</feature>
<evidence type="ECO:0000256" key="2">
    <source>
        <dbReference type="ARBA" id="ARBA00022448"/>
    </source>
</evidence>
<feature type="transmembrane region" description="Helical" evidence="7">
    <location>
        <begin position="117"/>
        <end position="139"/>
    </location>
</feature>
<evidence type="ECO:0000256" key="7">
    <source>
        <dbReference type="RuleBase" id="RU363032"/>
    </source>
</evidence>
<accession>A0ABN3VST3</accession>
<dbReference type="InterPro" id="IPR035906">
    <property type="entry name" value="MetI-like_sf"/>
</dbReference>
<feature type="transmembrane region" description="Helical" evidence="7">
    <location>
        <begin position="239"/>
        <end position="259"/>
    </location>
</feature>
<dbReference type="InterPro" id="IPR000515">
    <property type="entry name" value="MetI-like"/>
</dbReference>
<keyword evidence="10" id="KW-1185">Reference proteome</keyword>
<dbReference type="Gene3D" id="1.10.3720.10">
    <property type="entry name" value="MetI-like"/>
    <property type="match status" value="1"/>
</dbReference>
<keyword evidence="5 7" id="KW-1133">Transmembrane helix</keyword>
<dbReference type="PANTHER" id="PTHR30151:SF20">
    <property type="entry name" value="ABC TRANSPORTER PERMEASE PROTEIN HI_0355-RELATED"/>
    <property type="match status" value="1"/>
</dbReference>
<dbReference type="Proteomes" id="UP001500831">
    <property type="component" value="Unassembled WGS sequence"/>
</dbReference>
<evidence type="ECO:0000256" key="3">
    <source>
        <dbReference type="ARBA" id="ARBA00022475"/>
    </source>
</evidence>
<evidence type="ECO:0000256" key="4">
    <source>
        <dbReference type="ARBA" id="ARBA00022692"/>
    </source>
</evidence>
<proteinExistence type="inferred from homology"/>
<organism evidence="9 10">
    <name type="scientific">Streptosporangium fragile</name>
    <dbReference type="NCBI Taxonomy" id="46186"/>
    <lineage>
        <taxon>Bacteria</taxon>
        <taxon>Bacillati</taxon>
        <taxon>Actinomycetota</taxon>
        <taxon>Actinomycetes</taxon>
        <taxon>Streptosporangiales</taxon>
        <taxon>Streptosporangiaceae</taxon>
        <taxon>Streptosporangium</taxon>
    </lineage>
</organism>
<evidence type="ECO:0000256" key="1">
    <source>
        <dbReference type="ARBA" id="ARBA00004651"/>
    </source>
</evidence>
<keyword evidence="2 7" id="KW-0813">Transport</keyword>
<protein>
    <submittedName>
        <fullName evidence="9">ABC transporter permease</fullName>
    </submittedName>
</protein>
<dbReference type="PROSITE" id="PS50928">
    <property type="entry name" value="ABC_TM1"/>
    <property type="match status" value="1"/>
</dbReference>
<name>A0ABN3VST3_9ACTN</name>
<keyword evidence="6 7" id="KW-0472">Membrane</keyword>
<feature type="transmembrane region" description="Helical" evidence="7">
    <location>
        <begin position="29"/>
        <end position="47"/>
    </location>
</feature>
<feature type="transmembrane region" description="Helical" evidence="7">
    <location>
        <begin position="197"/>
        <end position="219"/>
    </location>
</feature>
<evidence type="ECO:0000259" key="8">
    <source>
        <dbReference type="PROSITE" id="PS50928"/>
    </source>
</evidence>
<evidence type="ECO:0000256" key="5">
    <source>
        <dbReference type="ARBA" id="ARBA00022989"/>
    </source>
</evidence>
<evidence type="ECO:0000256" key="6">
    <source>
        <dbReference type="ARBA" id="ARBA00023136"/>
    </source>
</evidence>
<keyword evidence="4 7" id="KW-0812">Transmembrane</keyword>
<comment type="caution">
    <text evidence="9">The sequence shown here is derived from an EMBL/GenBank/DDBJ whole genome shotgun (WGS) entry which is preliminary data.</text>
</comment>
<dbReference type="EMBL" id="BAAAVI010000007">
    <property type="protein sequence ID" value="GAA2855930.1"/>
    <property type="molecule type" value="Genomic_DNA"/>
</dbReference>
<dbReference type="Pfam" id="PF00528">
    <property type="entry name" value="BPD_transp_1"/>
    <property type="match status" value="1"/>
</dbReference>
<dbReference type="CDD" id="cd06261">
    <property type="entry name" value="TM_PBP2"/>
    <property type="match status" value="1"/>
</dbReference>
<feature type="domain" description="ABC transmembrane type-1" evidence="8">
    <location>
        <begin position="75"/>
        <end position="259"/>
    </location>
</feature>
<gene>
    <name evidence="9" type="ORF">GCM10010517_14180</name>
</gene>
<dbReference type="RefSeq" id="WP_344969005.1">
    <property type="nucleotide sequence ID" value="NZ_BAAAVI010000007.1"/>
</dbReference>
<reference evidence="9 10" key="1">
    <citation type="journal article" date="2019" name="Int. J. Syst. Evol. Microbiol.">
        <title>The Global Catalogue of Microorganisms (GCM) 10K type strain sequencing project: providing services to taxonomists for standard genome sequencing and annotation.</title>
        <authorList>
            <consortium name="The Broad Institute Genomics Platform"/>
            <consortium name="The Broad Institute Genome Sequencing Center for Infectious Disease"/>
            <person name="Wu L."/>
            <person name="Ma J."/>
        </authorList>
    </citation>
    <scope>NUCLEOTIDE SEQUENCE [LARGE SCALE GENOMIC DNA]</scope>
    <source>
        <strain evidence="9 10">JCM 6242</strain>
    </source>
</reference>
<feature type="transmembrane region" description="Helical" evidence="7">
    <location>
        <begin position="86"/>
        <end position="105"/>
    </location>
</feature>
<keyword evidence="3" id="KW-1003">Cell membrane</keyword>